<accession>A0ACC0K4P3</accession>
<proteinExistence type="predicted"/>
<protein>
    <submittedName>
        <fullName evidence="1">Uncharacterized protein</fullName>
    </submittedName>
</protein>
<reference evidence="1 2" key="1">
    <citation type="journal article" date="2022" name="Genome Biol. Evol.">
        <title>The Spruce Budworm Genome: Reconstructing the Evolutionary History of Antifreeze Proteins.</title>
        <authorList>
            <person name="Beliveau C."/>
            <person name="Gagne P."/>
            <person name="Picq S."/>
            <person name="Vernygora O."/>
            <person name="Keeling C.I."/>
            <person name="Pinkney K."/>
            <person name="Doucet D."/>
            <person name="Wen F."/>
            <person name="Johnston J.S."/>
            <person name="Maaroufi H."/>
            <person name="Boyle B."/>
            <person name="Laroche J."/>
            <person name="Dewar K."/>
            <person name="Juretic N."/>
            <person name="Blackburn G."/>
            <person name="Nisole A."/>
            <person name="Brunet B."/>
            <person name="Brandao M."/>
            <person name="Lumley L."/>
            <person name="Duan J."/>
            <person name="Quan G."/>
            <person name="Lucarotti C.J."/>
            <person name="Roe A.D."/>
            <person name="Sperling F.A.H."/>
            <person name="Levesque R.C."/>
            <person name="Cusson M."/>
        </authorList>
    </citation>
    <scope>NUCLEOTIDE SEQUENCE [LARGE SCALE GENOMIC DNA]</scope>
    <source>
        <strain evidence="1">Glfc:IPQL:Cfum</strain>
    </source>
</reference>
<gene>
    <name evidence="1" type="ORF">MSG28_015946</name>
</gene>
<dbReference type="EMBL" id="CM046130">
    <property type="protein sequence ID" value="KAI8431426.1"/>
    <property type="molecule type" value="Genomic_DNA"/>
</dbReference>
<evidence type="ECO:0000313" key="1">
    <source>
        <dbReference type="EMBL" id="KAI8431426.1"/>
    </source>
</evidence>
<name>A0ACC0K4P3_CHOFU</name>
<keyword evidence="2" id="KW-1185">Reference proteome</keyword>
<evidence type="ECO:0000313" key="2">
    <source>
        <dbReference type="Proteomes" id="UP001064048"/>
    </source>
</evidence>
<comment type="caution">
    <text evidence="1">The sequence shown here is derived from an EMBL/GenBank/DDBJ whole genome shotgun (WGS) entry which is preliminary data.</text>
</comment>
<organism evidence="1 2">
    <name type="scientific">Choristoneura fumiferana</name>
    <name type="common">Spruce budworm moth</name>
    <name type="synonym">Archips fumiferana</name>
    <dbReference type="NCBI Taxonomy" id="7141"/>
    <lineage>
        <taxon>Eukaryota</taxon>
        <taxon>Metazoa</taxon>
        <taxon>Ecdysozoa</taxon>
        <taxon>Arthropoda</taxon>
        <taxon>Hexapoda</taxon>
        <taxon>Insecta</taxon>
        <taxon>Pterygota</taxon>
        <taxon>Neoptera</taxon>
        <taxon>Endopterygota</taxon>
        <taxon>Lepidoptera</taxon>
        <taxon>Glossata</taxon>
        <taxon>Ditrysia</taxon>
        <taxon>Tortricoidea</taxon>
        <taxon>Tortricidae</taxon>
        <taxon>Tortricinae</taxon>
        <taxon>Choristoneura</taxon>
    </lineage>
</organism>
<sequence length="280" mass="33494">MNKSNIKPIERMTNNTTKYCEICNKTIKGNAYKFKCHLYKHKAIKSRFECSYCFKQFFRKDAFVQHVSTHTVKPDDRKSFVCDYCDRSFLAKNSLIYHLKIHDDSLQRRRDLQFKCMACGIIYCEARLLKVHVRKTHYNFQAQEELHLKKTLNETWVEKVKDSKVCVEMTKVNNNVIVIKKCLKPDVKDTLIVNNNSKTQDLSLTYSINHYSKVVCDYCKKEMLKKSLVNHIRETHLDFRKFKCTECKRQFHRHYQMVNHICGKKVRRKVYRSLVKQPSK</sequence>
<dbReference type="Proteomes" id="UP001064048">
    <property type="component" value="Chromosome 30"/>
</dbReference>